<evidence type="ECO:0000313" key="3">
    <source>
        <dbReference type="EMBL" id="MFD0977315.1"/>
    </source>
</evidence>
<evidence type="ECO:0000313" key="4">
    <source>
        <dbReference type="Proteomes" id="UP001597100"/>
    </source>
</evidence>
<name>A0ABW3IIG1_9FLAO</name>
<feature type="coiled-coil region" evidence="1">
    <location>
        <begin position="1"/>
        <end position="49"/>
    </location>
</feature>
<sequence>MEKLESALQAQHLVIEEYKLQVADLKELVENLEQQNSLLTQNYDLLKVQLEVEKAKKPKDKTLTWILGLIAAATGGFVIGSL</sequence>
<keyword evidence="2" id="KW-0812">Transmembrane</keyword>
<feature type="transmembrane region" description="Helical" evidence="2">
    <location>
        <begin position="63"/>
        <end position="80"/>
    </location>
</feature>
<proteinExistence type="predicted"/>
<protein>
    <submittedName>
        <fullName evidence="3">Uncharacterized protein</fullName>
    </submittedName>
</protein>
<reference evidence="4" key="1">
    <citation type="journal article" date="2019" name="Int. J. Syst. Evol. Microbiol.">
        <title>The Global Catalogue of Microorganisms (GCM) 10K type strain sequencing project: providing services to taxonomists for standard genome sequencing and annotation.</title>
        <authorList>
            <consortium name="The Broad Institute Genomics Platform"/>
            <consortium name="The Broad Institute Genome Sequencing Center for Infectious Disease"/>
            <person name="Wu L."/>
            <person name="Ma J."/>
        </authorList>
    </citation>
    <scope>NUCLEOTIDE SEQUENCE [LARGE SCALE GENOMIC DNA]</scope>
    <source>
        <strain evidence="4">CCUG 60898</strain>
    </source>
</reference>
<dbReference type="RefSeq" id="WP_380739494.1">
    <property type="nucleotide sequence ID" value="NZ_JBHTJP010000035.1"/>
</dbReference>
<comment type="caution">
    <text evidence="3">The sequence shown here is derived from an EMBL/GenBank/DDBJ whole genome shotgun (WGS) entry which is preliminary data.</text>
</comment>
<keyword evidence="2" id="KW-0472">Membrane</keyword>
<dbReference type="EMBL" id="JBHTJP010000035">
    <property type="protein sequence ID" value="MFD0977315.1"/>
    <property type="molecule type" value="Genomic_DNA"/>
</dbReference>
<keyword evidence="2" id="KW-1133">Transmembrane helix</keyword>
<organism evidence="3 4">
    <name type="scientific">Salinimicrobium gaetbulicola</name>
    <dbReference type="NCBI Taxonomy" id="999702"/>
    <lineage>
        <taxon>Bacteria</taxon>
        <taxon>Pseudomonadati</taxon>
        <taxon>Bacteroidota</taxon>
        <taxon>Flavobacteriia</taxon>
        <taxon>Flavobacteriales</taxon>
        <taxon>Flavobacteriaceae</taxon>
        <taxon>Salinimicrobium</taxon>
    </lineage>
</organism>
<keyword evidence="1" id="KW-0175">Coiled coil</keyword>
<evidence type="ECO:0000256" key="2">
    <source>
        <dbReference type="SAM" id="Phobius"/>
    </source>
</evidence>
<gene>
    <name evidence="3" type="ORF">ACFQ1G_10975</name>
</gene>
<accession>A0ABW3IIG1</accession>
<keyword evidence="4" id="KW-1185">Reference proteome</keyword>
<dbReference type="Proteomes" id="UP001597100">
    <property type="component" value="Unassembled WGS sequence"/>
</dbReference>
<evidence type="ECO:0000256" key="1">
    <source>
        <dbReference type="SAM" id="Coils"/>
    </source>
</evidence>